<name>A0A261TZH3_9BORD</name>
<dbReference type="EMBL" id="NEVQ01000016">
    <property type="protein sequence ID" value="OZI54677.1"/>
    <property type="molecule type" value="Genomic_DNA"/>
</dbReference>
<dbReference type="InterPro" id="IPR006140">
    <property type="entry name" value="D-isomer_DH_NAD-bd"/>
</dbReference>
<dbReference type="Gene3D" id="3.40.50.720">
    <property type="entry name" value="NAD(P)-binding Rossmann-like Domain"/>
    <property type="match status" value="2"/>
</dbReference>
<keyword evidence="5" id="KW-1185">Reference proteome</keyword>
<gene>
    <name evidence="4" type="ORF">CAL20_17045</name>
</gene>
<dbReference type="Proteomes" id="UP000216885">
    <property type="component" value="Unassembled WGS sequence"/>
</dbReference>
<proteinExistence type="predicted"/>
<protein>
    <submittedName>
        <fullName evidence="4">Glyoxylate/hydroxypyruvate reductase A</fullName>
    </submittedName>
</protein>
<dbReference type="InterPro" id="IPR036291">
    <property type="entry name" value="NAD(P)-bd_dom_sf"/>
</dbReference>
<dbReference type="PANTHER" id="PTHR43333">
    <property type="entry name" value="2-HACID_DH_C DOMAIN-CONTAINING PROTEIN"/>
    <property type="match status" value="1"/>
</dbReference>
<feature type="domain" description="D-isomer specific 2-hydroxyacid dehydrogenase NAD-binding" evidence="3">
    <location>
        <begin position="118"/>
        <end position="288"/>
    </location>
</feature>
<dbReference type="PANTHER" id="PTHR43333:SF1">
    <property type="entry name" value="D-ISOMER SPECIFIC 2-HYDROXYACID DEHYDROGENASE NAD-BINDING DOMAIN-CONTAINING PROTEIN"/>
    <property type="match status" value="1"/>
</dbReference>
<keyword evidence="2" id="KW-0520">NAD</keyword>
<dbReference type="CDD" id="cd12164">
    <property type="entry name" value="GDH_like_2"/>
    <property type="match status" value="1"/>
</dbReference>
<organism evidence="4 5">
    <name type="scientific">Bordetella genomosp. 4</name>
    <dbReference type="NCBI Taxonomy" id="463044"/>
    <lineage>
        <taxon>Bacteria</taxon>
        <taxon>Pseudomonadati</taxon>
        <taxon>Pseudomonadota</taxon>
        <taxon>Betaproteobacteria</taxon>
        <taxon>Burkholderiales</taxon>
        <taxon>Alcaligenaceae</taxon>
        <taxon>Bordetella</taxon>
    </lineage>
</organism>
<dbReference type="GO" id="GO:0051287">
    <property type="term" value="F:NAD binding"/>
    <property type="evidence" value="ECO:0007669"/>
    <property type="project" value="InterPro"/>
</dbReference>
<dbReference type="Pfam" id="PF02826">
    <property type="entry name" value="2-Hacid_dh_C"/>
    <property type="match status" value="1"/>
</dbReference>
<evidence type="ECO:0000313" key="4">
    <source>
        <dbReference type="EMBL" id="OZI54677.1"/>
    </source>
</evidence>
<dbReference type="AlphaFoldDB" id="A0A261TZH3"/>
<evidence type="ECO:0000259" key="3">
    <source>
        <dbReference type="Pfam" id="PF02826"/>
    </source>
</evidence>
<keyword evidence="4" id="KW-0670">Pyruvate</keyword>
<dbReference type="GO" id="GO:0016491">
    <property type="term" value="F:oxidoreductase activity"/>
    <property type="evidence" value="ECO:0007669"/>
    <property type="project" value="UniProtKB-KW"/>
</dbReference>
<evidence type="ECO:0000313" key="5">
    <source>
        <dbReference type="Proteomes" id="UP000216885"/>
    </source>
</evidence>
<dbReference type="RefSeq" id="WP_094838465.1">
    <property type="nucleotide sequence ID" value="NZ_NEVQ01000016.1"/>
</dbReference>
<dbReference type="SUPFAM" id="SSF51735">
    <property type="entry name" value="NAD(P)-binding Rossmann-fold domains"/>
    <property type="match status" value="1"/>
</dbReference>
<reference evidence="4 5" key="1">
    <citation type="submission" date="2017-05" db="EMBL/GenBank/DDBJ databases">
        <title>Complete and WGS of Bordetella genogroups.</title>
        <authorList>
            <person name="Spilker T."/>
            <person name="LiPuma J."/>
        </authorList>
    </citation>
    <scope>NUCLEOTIDE SEQUENCE [LARGE SCALE GENOMIC DNA]</scope>
    <source>
        <strain evidence="4 5">AU9919</strain>
    </source>
</reference>
<comment type="caution">
    <text evidence="4">The sequence shown here is derived from an EMBL/GenBank/DDBJ whole genome shotgun (WGS) entry which is preliminary data.</text>
</comment>
<keyword evidence="1" id="KW-0560">Oxidoreductase</keyword>
<evidence type="ECO:0000256" key="2">
    <source>
        <dbReference type="ARBA" id="ARBA00023027"/>
    </source>
</evidence>
<evidence type="ECO:0000256" key="1">
    <source>
        <dbReference type="ARBA" id="ARBA00023002"/>
    </source>
</evidence>
<accession>A0A261TZH3</accession>
<sequence length="323" mass="35492">MPQSSTLAPATVPSGDLVFYSEFDDFTVWKNALQAQLPTLRILQASEIADPARVHFSLAWKPPEGFFDEMSSLRLIINLGAGVDSLVGRRDLPAGVPITRLTDPHMARMMAGYVLFATLRYARDIPHFEQAQRRGEWAYRHPRSPEDIRVAVLGLGELGSYAANELQRQGLTVLGWSRQPRQLAGIQCFAGLDTLDMVLSQADILVVMLPLTPQTQGLLSREKLTRLPRGAALINVARGALIDQDAMTDLLNNGHLGAATLDVFTREPLPADHPLWRMDNVLITPHLASVAIPSSAAAQIAENILRASRGEQPNNQIDPLRGY</sequence>